<keyword evidence="6" id="KW-1185">Reference proteome</keyword>
<gene>
    <name evidence="5" type="ORF">DVT68_10530</name>
</gene>
<dbReference type="Gene3D" id="1.10.287.1120">
    <property type="entry name" value="Bipartite methylase S protein"/>
    <property type="match status" value="1"/>
</dbReference>
<keyword evidence="2" id="KW-0680">Restriction system</keyword>
<reference evidence="5 6" key="1">
    <citation type="submission" date="2018-07" db="EMBL/GenBank/DDBJ databases">
        <title>Dyella solisilvae sp. nov., isolated from the pine and broad-leaved mixed forest soil.</title>
        <authorList>
            <person name="Gao Z."/>
            <person name="Qiu L."/>
        </authorList>
    </citation>
    <scope>NUCLEOTIDE SEQUENCE [LARGE SCALE GENOMIC DNA]</scope>
    <source>
        <strain evidence="5 6">DHG54</strain>
    </source>
</reference>
<dbReference type="InterPro" id="IPR051212">
    <property type="entry name" value="Type-I_RE_S_subunit"/>
</dbReference>
<evidence type="ECO:0000256" key="1">
    <source>
        <dbReference type="ARBA" id="ARBA00010923"/>
    </source>
</evidence>
<dbReference type="AlphaFoldDB" id="A0A370K8G2"/>
<keyword evidence="5" id="KW-0378">Hydrolase</keyword>
<dbReference type="OrthoDB" id="9798929at2"/>
<dbReference type="SUPFAM" id="SSF116734">
    <property type="entry name" value="DNA methylase specificity domain"/>
    <property type="match status" value="2"/>
</dbReference>
<proteinExistence type="inferred from homology"/>
<evidence type="ECO:0000259" key="4">
    <source>
        <dbReference type="Pfam" id="PF01420"/>
    </source>
</evidence>
<dbReference type="GO" id="GO:0003677">
    <property type="term" value="F:DNA binding"/>
    <property type="evidence" value="ECO:0007669"/>
    <property type="project" value="UniProtKB-KW"/>
</dbReference>
<evidence type="ECO:0000313" key="6">
    <source>
        <dbReference type="Proteomes" id="UP000254711"/>
    </source>
</evidence>
<protein>
    <submittedName>
        <fullName evidence="5">Restriction endonuclease subunit S</fullName>
    </submittedName>
</protein>
<evidence type="ECO:0000256" key="3">
    <source>
        <dbReference type="ARBA" id="ARBA00023125"/>
    </source>
</evidence>
<feature type="domain" description="Type I restriction modification DNA specificity" evidence="4">
    <location>
        <begin position="270"/>
        <end position="407"/>
    </location>
</feature>
<accession>A0A370K8G2</accession>
<dbReference type="EMBL" id="QQSY01000002">
    <property type="protein sequence ID" value="RDI98923.1"/>
    <property type="molecule type" value="Genomic_DNA"/>
</dbReference>
<dbReference type="RefSeq" id="WP_114825010.1">
    <property type="nucleotide sequence ID" value="NZ_QQSY01000002.1"/>
</dbReference>
<comment type="caution">
    <text evidence="5">The sequence shown here is derived from an EMBL/GenBank/DDBJ whole genome shotgun (WGS) entry which is preliminary data.</text>
</comment>
<dbReference type="GO" id="GO:0009307">
    <property type="term" value="P:DNA restriction-modification system"/>
    <property type="evidence" value="ECO:0007669"/>
    <property type="project" value="UniProtKB-KW"/>
</dbReference>
<organism evidence="5 6">
    <name type="scientific">Dyella solisilvae</name>
    <dbReference type="NCBI Taxonomy" id="1920168"/>
    <lineage>
        <taxon>Bacteria</taxon>
        <taxon>Pseudomonadati</taxon>
        <taxon>Pseudomonadota</taxon>
        <taxon>Gammaproteobacteria</taxon>
        <taxon>Lysobacterales</taxon>
        <taxon>Rhodanobacteraceae</taxon>
        <taxon>Dyella</taxon>
    </lineage>
</organism>
<dbReference type="Pfam" id="PF01420">
    <property type="entry name" value="Methylase_S"/>
    <property type="match status" value="1"/>
</dbReference>
<dbReference type="PANTHER" id="PTHR43140:SF1">
    <property type="entry name" value="TYPE I RESTRICTION ENZYME ECOKI SPECIFICITY SUBUNIT"/>
    <property type="match status" value="1"/>
</dbReference>
<dbReference type="Gene3D" id="3.90.220.20">
    <property type="entry name" value="DNA methylase specificity domains"/>
    <property type="match status" value="2"/>
</dbReference>
<keyword evidence="5" id="KW-0255">Endonuclease</keyword>
<dbReference type="PANTHER" id="PTHR43140">
    <property type="entry name" value="TYPE-1 RESTRICTION ENZYME ECOKI SPECIFICITY PROTEIN"/>
    <property type="match status" value="1"/>
</dbReference>
<comment type="similarity">
    <text evidence="1">Belongs to the type-I restriction system S methylase family.</text>
</comment>
<dbReference type="GO" id="GO:0004519">
    <property type="term" value="F:endonuclease activity"/>
    <property type="evidence" value="ECO:0007669"/>
    <property type="project" value="UniProtKB-KW"/>
</dbReference>
<keyword evidence="3" id="KW-0238">DNA-binding</keyword>
<dbReference type="InterPro" id="IPR044946">
    <property type="entry name" value="Restrct_endonuc_typeI_TRD_sf"/>
</dbReference>
<sequence length="456" mass="51071">MSLPKYPEYRSSGVEWLGNVPTHWRIDRFKASIESCRNGIWGGEPNGNGDDIACVRVADFDRSRLVVKGKIPTLRNVSEKERVGRILEKGNLLLEKSGGGELQPVGQVVMYQCTVPAVCSNFVAKMTLASGMFPSYWNYVHSAAYSVRVNVGAINQTSGIQNLDQDRYFNEQAPFPPTIEQAAIAAFLDRETAKIDALIAEQEKLIALLAEKRQATISHAVTRGLNPDAPMKDSGLVWLGEVPAHWKISRLKYATSMIVDCPHETPVYDEEGPYKVVRTADLTEGELHTDKMYAVSELEYRNRIRRQFLKKDDIVYGREGERWGLAAQIPRDDEFCLGQRMMQFRTSDAMHAGYLMWQLNSLSTYRQGQLDTVGATSPHVNVGTIRNYVLAEPPFEEQRAIFAFLETETMRLDDLDGEAGRIIALLKERRSALIAAAVTGQIDVRGTVPEETELPA</sequence>
<keyword evidence="5" id="KW-0540">Nuclease</keyword>
<evidence type="ECO:0000256" key="2">
    <source>
        <dbReference type="ARBA" id="ARBA00022747"/>
    </source>
</evidence>
<evidence type="ECO:0000313" key="5">
    <source>
        <dbReference type="EMBL" id="RDI98923.1"/>
    </source>
</evidence>
<dbReference type="InterPro" id="IPR000055">
    <property type="entry name" value="Restrct_endonuc_typeI_TRD"/>
</dbReference>
<dbReference type="Proteomes" id="UP000254711">
    <property type="component" value="Unassembled WGS sequence"/>
</dbReference>
<name>A0A370K8G2_9GAMM</name>